<accession>A0A852VVI3</accession>
<name>A0A852VVI3_9MICO</name>
<feature type="compositionally biased region" description="Basic and acidic residues" evidence="1">
    <location>
        <begin position="92"/>
        <end position="103"/>
    </location>
</feature>
<dbReference type="SUPFAM" id="SSF55486">
    <property type="entry name" value="Metalloproteases ('zincins'), catalytic domain"/>
    <property type="match status" value="1"/>
</dbReference>
<dbReference type="Pfam" id="PF11350">
    <property type="entry name" value="DUF3152"/>
    <property type="match status" value="1"/>
</dbReference>
<evidence type="ECO:0000259" key="3">
    <source>
        <dbReference type="Pfam" id="PF11350"/>
    </source>
</evidence>
<feature type="compositionally biased region" description="Low complexity" evidence="1">
    <location>
        <begin position="40"/>
        <end position="64"/>
    </location>
</feature>
<feature type="domain" description="DUF3152" evidence="3">
    <location>
        <begin position="93"/>
        <end position="253"/>
    </location>
</feature>
<feature type="region of interest" description="Disordered" evidence="1">
    <location>
        <begin position="40"/>
        <end position="103"/>
    </location>
</feature>
<keyword evidence="2" id="KW-1133">Transmembrane helix</keyword>
<feature type="transmembrane region" description="Helical" evidence="2">
    <location>
        <begin position="19"/>
        <end position="36"/>
    </location>
</feature>
<dbReference type="EMBL" id="JACCAE010000001">
    <property type="protein sequence ID" value="NYF97785.1"/>
    <property type="molecule type" value="Genomic_DNA"/>
</dbReference>
<sequence length="275" mass="28639">MDSSELAPKDSGQAHRRRVGAAVGALAVIGLLLIVLRPGPDSGAAPVATSTTTTTSASADAGPTTGPPAPASHPSTPSTSSSPSPTLPDYRSTGEFEVAKGSDRIRGTSGRLMTYEVEVEKGSGVSTKAFAGAIDATLRNPRGWTAGGNWQFQRVPGGQSDLIIRLATPDSVDEQCAAAGANTRGYTSCRTGRYILINLDRWFLGVPQIRDLDLYRGYLINHEVGHALGKGHQACPGKGEAAPVMLQQTLDLDGCVANAWPRDPKGKPITGPPTD</sequence>
<dbReference type="RefSeq" id="WP_185990667.1">
    <property type="nucleotide sequence ID" value="NZ_JACCAE010000001.1"/>
</dbReference>
<evidence type="ECO:0000313" key="5">
    <source>
        <dbReference type="Proteomes" id="UP000554054"/>
    </source>
</evidence>
<protein>
    <recommendedName>
        <fullName evidence="3">DUF3152 domain-containing protein</fullName>
    </recommendedName>
</protein>
<dbReference type="InterPro" id="IPR022603">
    <property type="entry name" value="DUF3152"/>
</dbReference>
<dbReference type="Gene3D" id="3.40.390.10">
    <property type="entry name" value="Collagenase (Catalytic Domain)"/>
    <property type="match status" value="1"/>
</dbReference>
<dbReference type="InterPro" id="IPR024079">
    <property type="entry name" value="MetalloPept_cat_dom_sf"/>
</dbReference>
<dbReference type="GO" id="GO:0008237">
    <property type="term" value="F:metallopeptidase activity"/>
    <property type="evidence" value="ECO:0007669"/>
    <property type="project" value="InterPro"/>
</dbReference>
<evidence type="ECO:0000313" key="4">
    <source>
        <dbReference type="EMBL" id="NYF97785.1"/>
    </source>
</evidence>
<organism evidence="4 5">
    <name type="scientific">Janibacter cremeus</name>
    <dbReference type="NCBI Taxonomy" id="1285192"/>
    <lineage>
        <taxon>Bacteria</taxon>
        <taxon>Bacillati</taxon>
        <taxon>Actinomycetota</taxon>
        <taxon>Actinomycetes</taxon>
        <taxon>Micrococcales</taxon>
        <taxon>Intrasporangiaceae</taxon>
        <taxon>Janibacter</taxon>
    </lineage>
</organism>
<evidence type="ECO:0000256" key="1">
    <source>
        <dbReference type="SAM" id="MobiDB-lite"/>
    </source>
</evidence>
<evidence type="ECO:0000256" key="2">
    <source>
        <dbReference type="SAM" id="Phobius"/>
    </source>
</evidence>
<keyword evidence="2" id="KW-0472">Membrane</keyword>
<gene>
    <name evidence="4" type="ORF">BJY20_001177</name>
</gene>
<dbReference type="AlphaFoldDB" id="A0A852VVI3"/>
<proteinExistence type="predicted"/>
<reference evidence="4 5" key="1">
    <citation type="submission" date="2020-07" db="EMBL/GenBank/DDBJ databases">
        <title>Sequencing the genomes of 1000 actinobacteria strains.</title>
        <authorList>
            <person name="Klenk H.-P."/>
        </authorList>
    </citation>
    <scope>NUCLEOTIDE SEQUENCE [LARGE SCALE GENOMIC DNA]</scope>
    <source>
        <strain evidence="4 5">DSM 26154</strain>
    </source>
</reference>
<feature type="compositionally biased region" description="Low complexity" evidence="1">
    <location>
        <begin position="72"/>
        <end position="84"/>
    </location>
</feature>
<dbReference type="Proteomes" id="UP000554054">
    <property type="component" value="Unassembled WGS sequence"/>
</dbReference>
<keyword evidence="2" id="KW-0812">Transmembrane</keyword>
<comment type="caution">
    <text evidence="4">The sequence shown here is derived from an EMBL/GenBank/DDBJ whole genome shotgun (WGS) entry which is preliminary data.</text>
</comment>
<keyword evidence="5" id="KW-1185">Reference proteome</keyword>